<evidence type="ECO:0000256" key="4">
    <source>
        <dbReference type="ARBA" id="ARBA00022741"/>
    </source>
</evidence>
<dbReference type="Gene3D" id="1.20.5.4130">
    <property type="match status" value="1"/>
</dbReference>
<dbReference type="GO" id="GO:0006952">
    <property type="term" value="P:defense response"/>
    <property type="evidence" value="ECO:0007669"/>
    <property type="project" value="UniProtKB-KW"/>
</dbReference>
<dbReference type="InterPro" id="IPR041118">
    <property type="entry name" value="Rx_N"/>
</dbReference>
<dbReference type="Pfam" id="PF18052">
    <property type="entry name" value="Rx_N"/>
    <property type="match status" value="1"/>
</dbReference>
<dbReference type="Proteomes" id="UP000233837">
    <property type="component" value="Unassembled WGS sequence"/>
</dbReference>
<dbReference type="InterPro" id="IPR038005">
    <property type="entry name" value="RX-like_CC"/>
</dbReference>
<keyword evidence="4" id="KW-0547">Nucleotide-binding</keyword>
<sequence>MVLENFINNFSVILADAIEEEEIMILGVNNEIQTLLQKIKRFQSLLADAEKRKFTEPCIEKWLFELKDVMYDAEDVIDLCKIEGAKLLENQNHNSKTTTVCCNFLSAFTCFANDKLLREGVEQRKQNKEAGGALSRERGGCSEGGDARRQVRALDWIGPCCGVAGVLLRGRDEGQLNVGSSSFSRRRTGMDFDRSFANGPF</sequence>
<evidence type="ECO:0000256" key="3">
    <source>
        <dbReference type="ARBA" id="ARBA00022737"/>
    </source>
</evidence>
<evidence type="ECO:0000256" key="2">
    <source>
        <dbReference type="ARBA" id="ARBA00022614"/>
    </source>
</evidence>
<evidence type="ECO:0000256" key="5">
    <source>
        <dbReference type="ARBA" id="ARBA00022821"/>
    </source>
</evidence>
<protein>
    <submittedName>
        <fullName evidence="7">Disease resistance RPP13-like protein 1</fullName>
    </submittedName>
</protein>
<organism evidence="7 8">
    <name type="scientific">Dendrobium catenatum</name>
    <dbReference type="NCBI Taxonomy" id="906689"/>
    <lineage>
        <taxon>Eukaryota</taxon>
        <taxon>Viridiplantae</taxon>
        <taxon>Streptophyta</taxon>
        <taxon>Embryophyta</taxon>
        <taxon>Tracheophyta</taxon>
        <taxon>Spermatophyta</taxon>
        <taxon>Magnoliopsida</taxon>
        <taxon>Liliopsida</taxon>
        <taxon>Asparagales</taxon>
        <taxon>Orchidaceae</taxon>
        <taxon>Epidendroideae</taxon>
        <taxon>Malaxideae</taxon>
        <taxon>Dendrobiinae</taxon>
        <taxon>Dendrobium</taxon>
    </lineage>
</organism>
<keyword evidence="5" id="KW-0611">Plant defense</keyword>
<dbReference type="CDD" id="cd14798">
    <property type="entry name" value="RX-CC_like"/>
    <property type="match status" value="1"/>
</dbReference>
<reference evidence="7 8" key="2">
    <citation type="journal article" date="2017" name="Nature">
        <title>The Apostasia genome and the evolution of orchids.</title>
        <authorList>
            <person name="Zhang G.Q."/>
            <person name="Liu K.W."/>
            <person name="Li Z."/>
            <person name="Lohaus R."/>
            <person name="Hsiao Y.Y."/>
            <person name="Niu S.C."/>
            <person name="Wang J.Y."/>
            <person name="Lin Y.C."/>
            <person name="Xu Q."/>
            <person name="Chen L.J."/>
            <person name="Yoshida K."/>
            <person name="Fujiwara S."/>
            <person name="Wang Z.W."/>
            <person name="Zhang Y.Q."/>
            <person name="Mitsuda N."/>
            <person name="Wang M."/>
            <person name="Liu G.H."/>
            <person name="Pecoraro L."/>
            <person name="Huang H.X."/>
            <person name="Xiao X.J."/>
            <person name="Lin M."/>
            <person name="Wu X.Y."/>
            <person name="Wu W.L."/>
            <person name="Chen Y.Y."/>
            <person name="Chang S.B."/>
            <person name="Sakamoto S."/>
            <person name="Ohme-Takagi M."/>
            <person name="Yagi M."/>
            <person name="Zeng S.J."/>
            <person name="Shen C.Y."/>
            <person name="Yeh C.M."/>
            <person name="Luo Y.B."/>
            <person name="Tsai W.C."/>
            <person name="Van de Peer Y."/>
            <person name="Liu Z.J."/>
        </authorList>
    </citation>
    <scope>NUCLEOTIDE SEQUENCE [LARGE SCALE GENOMIC DNA]</scope>
    <source>
        <tissue evidence="7">The whole plant</tissue>
    </source>
</reference>
<dbReference type="GO" id="GO:0000166">
    <property type="term" value="F:nucleotide binding"/>
    <property type="evidence" value="ECO:0007669"/>
    <property type="project" value="UniProtKB-KW"/>
</dbReference>
<evidence type="ECO:0000259" key="6">
    <source>
        <dbReference type="Pfam" id="PF18052"/>
    </source>
</evidence>
<gene>
    <name evidence="7" type="primary">RPPL1</name>
    <name evidence="7" type="ORF">MA16_Dca010062</name>
</gene>
<reference evidence="7 8" key="1">
    <citation type="journal article" date="2016" name="Sci. Rep.">
        <title>The Dendrobium catenatum Lindl. genome sequence provides insights into polysaccharide synthase, floral development and adaptive evolution.</title>
        <authorList>
            <person name="Zhang G.Q."/>
            <person name="Xu Q."/>
            <person name="Bian C."/>
            <person name="Tsai W.C."/>
            <person name="Yeh C.M."/>
            <person name="Liu K.W."/>
            <person name="Yoshida K."/>
            <person name="Zhang L.S."/>
            <person name="Chang S.B."/>
            <person name="Chen F."/>
            <person name="Shi Y."/>
            <person name="Su Y.Y."/>
            <person name="Zhang Y.Q."/>
            <person name="Chen L.J."/>
            <person name="Yin Y."/>
            <person name="Lin M."/>
            <person name="Huang H."/>
            <person name="Deng H."/>
            <person name="Wang Z.W."/>
            <person name="Zhu S.L."/>
            <person name="Zhao X."/>
            <person name="Deng C."/>
            <person name="Niu S.C."/>
            <person name="Huang J."/>
            <person name="Wang M."/>
            <person name="Liu G.H."/>
            <person name="Yang H.J."/>
            <person name="Xiao X.J."/>
            <person name="Hsiao Y.Y."/>
            <person name="Wu W.L."/>
            <person name="Chen Y.Y."/>
            <person name="Mitsuda N."/>
            <person name="Ohme-Takagi M."/>
            <person name="Luo Y.B."/>
            <person name="Van de Peer Y."/>
            <person name="Liu Z.J."/>
        </authorList>
    </citation>
    <scope>NUCLEOTIDE SEQUENCE [LARGE SCALE GENOMIC DNA]</scope>
    <source>
        <tissue evidence="7">The whole plant</tissue>
    </source>
</reference>
<evidence type="ECO:0000313" key="8">
    <source>
        <dbReference type="Proteomes" id="UP000233837"/>
    </source>
</evidence>
<keyword evidence="2" id="KW-0433">Leucine-rich repeat</keyword>
<evidence type="ECO:0000256" key="1">
    <source>
        <dbReference type="ARBA" id="ARBA00008894"/>
    </source>
</evidence>
<feature type="domain" description="Disease resistance N-terminal" evidence="6">
    <location>
        <begin position="13"/>
        <end position="88"/>
    </location>
</feature>
<dbReference type="AlphaFoldDB" id="A0A2I0X6W9"/>
<accession>A0A2I0X6W9</accession>
<name>A0A2I0X6W9_9ASPA</name>
<dbReference type="EMBL" id="KZ502085">
    <property type="protein sequence ID" value="PKU83669.1"/>
    <property type="molecule type" value="Genomic_DNA"/>
</dbReference>
<comment type="similarity">
    <text evidence="1">Belongs to the disease resistance NB-LRR family.</text>
</comment>
<proteinExistence type="inferred from homology"/>
<keyword evidence="8" id="KW-1185">Reference proteome</keyword>
<evidence type="ECO:0000313" key="7">
    <source>
        <dbReference type="EMBL" id="PKU83669.1"/>
    </source>
</evidence>
<keyword evidence="3" id="KW-0677">Repeat</keyword>